<keyword evidence="3" id="KW-1185">Reference proteome</keyword>
<sequence length="160" mass="15704">MAEDTTNATDAKPKTGSRTGGTAKGGAKSAAKGAAAKESAAKGGAAKGGADRAGQDRAGQDRAGQDRAENGAAPGPTPARLRTAAAERGRALTAKVPQLARVEDPKAAATAAWTAVRARKILVGGVTAGVLAAGAGSFHAGRRAALRRAGPLTRMTGGRL</sequence>
<accession>A0A345XW01</accession>
<dbReference type="EMBL" id="CP031320">
    <property type="protein sequence ID" value="AXK35817.1"/>
    <property type="molecule type" value="Genomic_DNA"/>
</dbReference>
<evidence type="ECO:0000313" key="3">
    <source>
        <dbReference type="Proteomes" id="UP000254425"/>
    </source>
</evidence>
<evidence type="ECO:0000256" key="1">
    <source>
        <dbReference type="SAM" id="MobiDB-lite"/>
    </source>
</evidence>
<dbReference type="RefSeq" id="WP_208882280.1">
    <property type="nucleotide sequence ID" value="NZ_CP031320.1"/>
</dbReference>
<feature type="compositionally biased region" description="Basic and acidic residues" evidence="1">
    <location>
        <begin position="49"/>
        <end position="69"/>
    </location>
</feature>
<feature type="region of interest" description="Disordered" evidence="1">
    <location>
        <begin position="1"/>
        <end position="89"/>
    </location>
</feature>
<dbReference type="Proteomes" id="UP000254425">
    <property type="component" value="Chromosome"/>
</dbReference>
<organism evidence="2 3">
    <name type="scientific">Streptomyces armeniacus</name>
    <dbReference type="NCBI Taxonomy" id="83291"/>
    <lineage>
        <taxon>Bacteria</taxon>
        <taxon>Bacillati</taxon>
        <taxon>Actinomycetota</taxon>
        <taxon>Actinomycetes</taxon>
        <taxon>Kitasatosporales</taxon>
        <taxon>Streptomycetaceae</taxon>
        <taxon>Streptomyces</taxon>
    </lineage>
</organism>
<dbReference type="AlphaFoldDB" id="A0A345XW01"/>
<dbReference type="KEGG" id="sarm:DVA86_27495"/>
<evidence type="ECO:0000313" key="2">
    <source>
        <dbReference type="EMBL" id="AXK35817.1"/>
    </source>
</evidence>
<protein>
    <submittedName>
        <fullName evidence="2">Uncharacterized protein</fullName>
    </submittedName>
</protein>
<gene>
    <name evidence="2" type="ORF">DVA86_27495</name>
</gene>
<name>A0A345XW01_9ACTN</name>
<proteinExistence type="predicted"/>
<reference evidence="2 3" key="1">
    <citation type="submission" date="2018-07" db="EMBL/GenBank/DDBJ databases">
        <title>Draft genome of the type strain Streptomyces armeniacus ATCC 15676.</title>
        <authorList>
            <person name="Labana P."/>
            <person name="Gosse J.T."/>
            <person name="Boddy C.N."/>
        </authorList>
    </citation>
    <scope>NUCLEOTIDE SEQUENCE [LARGE SCALE GENOMIC DNA]</scope>
    <source>
        <strain evidence="2 3">ATCC 15676</strain>
    </source>
</reference>
<feature type="compositionally biased region" description="Low complexity" evidence="1">
    <location>
        <begin position="25"/>
        <end position="44"/>
    </location>
</feature>